<dbReference type="EMBL" id="BAAFSV010000001">
    <property type="protein sequence ID" value="GAB1311515.1"/>
    <property type="molecule type" value="Genomic_DNA"/>
</dbReference>
<evidence type="ECO:0000256" key="1">
    <source>
        <dbReference type="SAM" id="MobiDB-lite"/>
    </source>
</evidence>
<sequence length="103" mass="10495">MSDPHPQGGNLFDMAKEGTKVPEDAAKPNVIPAGEKPSQKGEGSAGGFGVSDNTMGASSLPEIVSAAGGQLPEDVGQKYSRAGGKERGEQQTTPHGGRNQPSH</sequence>
<reference evidence="2 3" key="1">
    <citation type="submission" date="2024-09" db="EMBL/GenBank/DDBJ databases">
        <title>Itraconazole resistance in Madurella fahalii resulting from another homologue of gene encoding cytochrome P450 14-alpha sterol demethylase (CYP51).</title>
        <authorList>
            <person name="Yoshioka I."/>
            <person name="Fahal A.H."/>
            <person name="Kaneko S."/>
            <person name="Yaguchi T."/>
        </authorList>
    </citation>
    <scope>NUCLEOTIDE SEQUENCE [LARGE SCALE GENOMIC DNA]</scope>
    <source>
        <strain evidence="2 3">IFM 68171</strain>
    </source>
</reference>
<comment type="caution">
    <text evidence="2">The sequence shown here is derived from an EMBL/GenBank/DDBJ whole genome shotgun (WGS) entry which is preliminary data.</text>
</comment>
<gene>
    <name evidence="2" type="ORF">MFIFM68171_01725</name>
</gene>
<name>A0ABQ0G178_9PEZI</name>
<accession>A0ABQ0G178</accession>
<protein>
    <submittedName>
        <fullName evidence="2">Uncharacterized protein</fullName>
    </submittedName>
</protein>
<feature type="region of interest" description="Disordered" evidence="1">
    <location>
        <begin position="1"/>
        <end position="103"/>
    </location>
</feature>
<evidence type="ECO:0000313" key="3">
    <source>
        <dbReference type="Proteomes" id="UP001628179"/>
    </source>
</evidence>
<organism evidence="2 3">
    <name type="scientific">Madurella fahalii</name>
    <dbReference type="NCBI Taxonomy" id="1157608"/>
    <lineage>
        <taxon>Eukaryota</taxon>
        <taxon>Fungi</taxon>
        <taxon>Dikarya</taxon>
        <taxon>Ascomycota</taxon>
        <taxon>Pezizomycotina</taxon>
        <taxon>Sordariomycetes</taxon>
        <taxon>Sordariomycetidae</taxon>
        <taxon>Sordariales</taxon>
        <taxon>Sordariales incertae sedis</taxon>
        <taxon>Madurella</taxon>
    </lineage>
</organism>
<feature type="compositionally biased region" description="Basic and acidic residues" evidence="1">
    <location>
        <begin position="14"/>
        <end position="26"/>
    </location>
</feature>
<feature type="compositionally biased region" description="Polar residues" evidence="1">
    <location>
        <begin position="90"/>
        <end position="103"/>
    </location>
</feature>
<dbReference type="RefSeq" id="XP_070913248.1">
    <property type="nucleotide sequence ID" value="XM_071057147.1"/>
</dbReference>
<proteinExistence type="predicted"/>
<dbReference type="GeneID" id="98172470"/>
<dbReference type="Proteomes" id="UP001628179">
    <property type="component" value="Unassembled WGS sequence"/>
</dbReference>
<keyword evidence="3" id="KW-1185">Reference proteome</keyword>
<evidence type="ECO:0000313" key="2">
    <source>
        <dbReference type="EMBL" id="GAB1311515.1"/>
    </source>
</evidence>